<gene>
    <name evidence="2" type="ORF">EVAR_46848_1</name>
</gene>
<feature type="compositionally biased region" description="Basic and acidic residues" evidence="1">
    <location>
        <begin position="127"/>
        <end position="139"/>
    </location>
</feature>
<reference evidence="2 3" key="1">
    <citation type="journal article" date="2019" name="Commun. Biol.">
        <title>The bagworm genome reveals a unique fibroin gene that provides high tensile strength.</title>
        <authorList>
            <person name="Kono N."/>
            <person name="Nakamura H."/>
            <person name="Ohtoshi R."/>
            <person name="Tomita M."/>
            <person name="Numata K."/>
            <person name="Arakawa K."/>
        </authorList>
    </citation>
    <scope>NUCLEOTIDE SEQUENCE [LARGE SCALE GENOMIC DNA]</scope>
</reference>
<dbReference type="EMBL" id="BGZK01000918">
    <property type="protein sequence ID" value="GBP65054.1"/>
    <property type="molecule type" value="Genomic_DNA"/>
</dbReference>
<evidence type="ECO:0000313" key="2">
    <source>
        <dbReference type="EMBL" id="GBP65054.1"/>
    </source>
</evidence>
<accession>A0A4C1XR36</accession>
<comment type="caution">
    <text evidence="2">The sequence shown here is derived from an EMBL/GenBank/DDBJ whole genome shotgun (WGS) entry which is preliminary data.</text>
</comment>
<evidence type="ECO:0000313" key="3">
    <source>
        <dbReference type="Proteomes" id="UP000299102"/>
    </source>
</evidence>
<organism evidence="2 3">
    <name type="scientific">Eumeta variegata</name>
    <name type="common">Bagworm moth</name>
    <name type="synonym">Eumeta japonica</name>
    <dbReference type="NCBI Taxonomy" id="151549"/>
    <lineage>
        <taxon>Eukaryota</taxon>
        <taxon>Metazoa</taxon>
        <taxon>Ecdysozoa</taxon>
        <taxon>Arthropoda</taxon>
        <taxon>Hexapoda</taxon>
        <taxon>Insecta</taxon>
        <taxon>Pterygota</taxon>
        <taxon>Neoptera</taxon>
        <taxon>Endopterygota</taxon>
        <taxon>Lepidoptera</taxon>
        <taxon>Glossata</taxon>
        <taxon>Ditrysia</taxon>
        <taxon>Tineoidea</taxon>
        <taxon>Psychidae</taxon>
        <taxon>Oiketicinae</taxon>
        <taxon>Eumeta</taxon>
    </lineage>
</organism>
<evidence type="ECO:0000256" key="1">
    <source>
        <dbReference type="SAM" id="MobiDB-lite"/>
    </source>
</evidence>
<keyword evidence="3" id="KW-1185">Reference proteome</keyword>
<name>A0A4C1XR36_EUMVA</name>
<dbReference type="AlphaFoldDB" id="A0A4C1XR36"/>
<sequence length="237" mass="25268">MRVARRPAADGNTDTRSCSSYKTTFRRNIHSEDSTIGLSASKLNYTFSSPDVRGSAQVASKLLIGHKTLLERTDVSRQAVLTATGAGRRRELPAATTPGCGEAARSTSSRLQPAARRTGRRPPAPRTYREQNEHKENKQNTHANTKVRGHDTPEHGRGSGAGGRPARLDSARGRDVTANIRQRAARAGQSAGVAAGALGSGLGRAGGPGRGVGVWRLAAHKQNNTQSITFTHHLNQK</sequence>
<dbReference type="Proteomes" id="UP000299102">
    <property type="component" value="Unassembled WGS sequence"/>
</dbReference>
<feature type="region of interest" description="Disordered" evidence="1">
    <location>
        <begin position="84"/>
        <end position="173"/>
    </location>
</feature>
<feature type="compositionally biased region" description="Basic and acidic residues" evidence="1">
    <location>
        <begin position="148"/>
        <end position="157"/>
    </location>
</feature>
<proteinExistence type="predicted"/>
<protein>
    <submittedName>
        <fullName evidence="2">Uncharacterized protein</fullName>
    </submittedName>
</protein>